<evidence type="ECO:0000313" key="4">
    <source>
        <dbReference type="Proteomes" id="UP001309876"/>
    </source>
</evidence>
<feature type="compositionally biased region" description="Polar residues" evidence="1">
    <location>
        <begin position="88"/>
        <end position="103"/>
    </location>
</feature>
<feature type="region of interest" description="Disordered" evidence="1">
    <location>
        <begin position="624"/>
        <end position="646"/>
    </location>
</feature>
<feature type="compositionally biased region" description="Acidic residues" evidence="1">
    <location>
        <begin position="445"/>
        <end position="454"/>
    </location>
</feature>
<feature type="compositionally biased region" description="Polar residues" evidence="1">
    <location>
        <begin position="524"/>
        <end position="536"/>
    </location>
</feature>
<protein>
    <submittedName>
        <fullName evidence="3">Uncharacterized protein</fullName>
    </submittedName>
</protein>
<feature type="compositionally biased region" description="Polar residues" evidence="1">
    <location>
        <begin position="580"/>
        <end position="603"/>
    </location>
</feature>
<feature type="compositionally biased region" description="Polar residues" evidence="1">
    <location>
        <begin position="197"/>
        <end position="216"/>
    </location>
</feature>
<gene>
    <name evidence="3" type="ORF">LTR05_003732</name>
</gene>
<proteinExistence type="predicted"/>
<evidence type="ECO:0000256" key="2">
    <source>
        <dbReference type="SAM" id="Phobius"/>
    </source>
</evidence>
<dbReference type="AlphaFoldDB" id="A0AAN7YHM9"/>
<feature type="compositionally biased region" description="Polar residues" evidence="1">
    <location>
        <begin position="433"/>
        <end position="443"/>
    </location>
</feature>
<dbReference type="Proteomes" id="UP001309876">
    <property type="component" value="Unassembled WGS sequence"/>
</dbReference>
<feature type="region of interest" description="Disordered" evidence="1">
    <location>
        <begin position="385"/>
        <end position="474"/>
    </location>
</feature>
<sequence>MAGTITATISAVSTLLSTTPYAPVLSTSTPATTSEVLVSSSQITSTSTPSSVQRSTSDAVSASNSDARPSSLPSTSNTVSSASTQSTDPTSSVIDDASSTAGQSSFTTSTRSASSTLSGSASATSTYTAAAATNNPQQEQLSTGAIAGIATGAVVVVALAAAYLAYLWVVKRKEKQRRRSQRFSTWFPPSAGDDTAGSGNPASATLESATQSSPPSTRFYAATPMQEKRKSFWRGSQIPSSAIGVAVVPSIPPSHEAPGAPAQTTFSGISWPSSATTRKLATSVPTATENRWSIATSFDEDNEAHDQDIPILASPKARSSSRSFSSVKVEKPAPLHLGRVKIRAESPPSARMPLTPVYDNGAFEASIRQVLESPPTQAAAVRMFDDQQAPNFSRRKPSFARTSQDENSHGRSLDRGPSGRFPIKATTADRKQSQVSNRTNSAYTEIEEDDTPENEENKQLQLPIPVTKKSGRPPLRDLQWPQIPRPSALAKQAQKLHSPRAAMAIKQVGSSTKNERPQLQQRTFYKSHTSSSSDMLSISPVSPVFPTPPTRAQRSNPAKPPPQLAMRMSHAYQAAPRPSTAITPTRSSNDLSKVPSNAQQPGVMYQQIQRLNTGRPLARKLQNQGYLPRTTYGQKYPPVPSSGGDLYFRLGRNQEVDSQC</sequence>
<feature type="region of interest" description="Disordered" evidence="1">
    <location>
        <begin position="178"/>
        <end position="218"/>
    </location>
</feature>
<organism evidence="3 4">
    <name type="scientific">Lithohypha guttulata</name>
    <dbReference type="NCBI Taxonomy" id="1690604"/>
    <lineage>
        <taxon>Eukaryota</taxon>
        <taxon>Fungi</taxon>
        <taxon>Dikarya</taxon>
        <taxon>Ascomycota</taxon>
        <taxon>Pezizomycotina</taxon>
        <taxon>Eurotiomycetes</taxon>
        <taxon>Chaetothyriomycetidae</taxon>
        <taxon>Chaetothyriales</taxon>
        <taxon>Trichomeriaceae</taxon>
        <taxon>Lithohypha</taxon>
    </lineage>
</organism>
<evidence type="ECO:0000313" key="3">
    <source>
        <dbReference type="EMBL" id="KAK5086564.1"/>
    </source>
</evidence>
<keyword evidence="2" id="KW-0812">Transmembrane</keyword>
<feature type="compositionally biased region" description="Low complexity" evidence="1">
    <location>
        <begin position="40"/>
        <end position="51"/>
    </location>
</feature>
<keyword evidence="2" id="KW-0472">Membrane</keyword>
<reference evidence="3 4" key="1">
    <citation type="submission" date="2023-08" db="EMBL/GenBank/DDBJ databases">
        <title>Black Yeasts Isolated from many extreme environments.</title>
        <authorList>
            <person name="Coleine C."/>
            <person name="Stajich J.E."/>
            <person name="Selbmann L."/>
        </authorList>
    </citation>
    <scope>NUCLEOTIDE SEQUENCE [LARGE SCALE GENOMIC DNA]</scope>
    <source>
        <strain evidence="3 4">CCFEE 5910</strain>
    </source>
</reference>
<dbReference type="EMBL" id="JAVRRJ010000003">
    <property type="protein sequence ID" value="KAK5086564.1"/>
    <property type="molecule type" value="Genomic_DNA"/>
</dbReference>
<feature type="region of interest" description="Disordered" evidence="1">
    <location>
        <begin position="524"/>
        <end position="603"/>
    </location>
</feature>
<feature type="transmembrane region" description="Helical" evidence="2">
    <location>
        <begin position="145"/>
        <end position="169"/>
    </location>
</feature>
<feature type="compositionally biased region" description="Low complexity" evidence="1">
    <location>
        <begin position="70"/>
        <end position="87"/>
    </location>
</feature>
<comment type="caution">
    <text evidence="3">The sequence shown here is derived from an EMBL/GenBank/DDBJ whole genome shotgun (WGS) entry which is preliminary data.</text>
</comment>
<name>A0AAN7YHM9_9EURO</name>
<feature type="region of interest" description="Disordered" evidence="1">
    <location>
        <begin position="40"/>
        <end position="119"/>
    </location>
</feature>
<keyword evidence="4" id="KW-1185">Reference proteome</keyword>
<keyword evidence="2" id="KW-1133">Transmembrane helix</keyword>
<accession>A0AAN7YHM9</accession>
<evidence type="ECO:0000256" key="1">
    <source>
        <dbReference type="SAM" id="MobiDB-lite"/>
    </source>
</evidence>
<feature type="compositionally biased region" description="Polar residues" evidence="1">
    <location>
        <begin position="52"/>
        <end position="68"/>
    </location>
</feature>
<feature type="compositionally biased region" description="Basic and acidic residues" evidence="1">
    <location>
        <begin position="403"/>
        <end position="414"/>
    </location>
</feature>
<feature type="compositionally biased region" description="Low complexity" evidence="1">
    <location>
        <begin position="104"/>
        <end position="119"/>
    </location>
</feature>